<evidence type="ECO:0000313" key="1">
    <source>
        <dbReference type="EMBL" id="WEW57782.1"/>
    </source>
</evidence>
<protein>
    <submittedName>
        <fullName evidence="1">mRNA-decapping enzyme</fullName>
    </submittedName>
</protein>
<keyword evidence="2" id="KW-1185">Reference proteome</keyword>
<name>A0AAF0DFV3_9EURO</name>
<sequence>MPSSSILLSLPAELQNLIIDEICPGDIPSLSATCKHLHDLVAPRLAEHKRFLAYQGRFKVGRSNIHQHGLDSQPTLELLAFIAARPRLSWYVRDLTSCYRPPALFEKEDELLQALHNLDSINQLVRTCRFIQERERGHWIESIRDGKGGALLALLLGQLHGSKHLQIPSDYQDPISPFIAQIIARCASRSYGGYLDQPLSSLESVNISVASGRPRPRFPCVGNEDEHQQNVLILFWTLTFLPNIKHLSLKNYYTHDIFEQEEMFDTALDVLNIGAFDPTCRIVNKPYRLKSIELRSCRMLPRSLSFVLRNCKGLESLKYFMSFEHRTPLYDPSRYNERLPTVIEILYSHASSSLKTLAIASEPESWLEEQVQYRSVPSQEEADELRAAMEYWQTHEIVQPDRFWTLKDFPVLTHLMVDVDVMYGDSYKPAPLSTVLPMSIEQVDILAFSTTPDQYSFEISSLLSFNPLDFPHLQSLYIWHMAHFTTMPTDPRHIELMSEHSIPFFKSILLEAGFEENKISQYHLGAEYFEKRRPKTSTDFEGLWPLDRQMRDIPSADAVDHFVIGVYYEFGHWADYSITFDGLRARIS</sequence>
<proteinExistence type="predicted"/>
<dbReference type="AlphaFoldDB" id="A0AAF0DFV3"/>
<accession>A0AAF0DFV3</accession>
<dbReference type="EMBL" id="CP120628">
    <property type="protein sequence ID" value="WEW57782.1"/>
    <property type="molecule type" value="Genomic_DNA"/>
</dbReference>
<evidence type="ECO:0000313" key="2">
    <source>
        <dbReference type="Proteomes" id="UP001219355"/>
    </source>
</evidence>
<gene>
    <name evidence="1" type="ORF">PRK78_003249</name>
</gene>
<reference evidence="1" key="1">
    <citation type="submission" date="2023-03" db="EMBL/GenBank/DDBJ databases">
        <title>Emydomyces testavorans Genome Sequence.</title>
        <authorList>
            <person name="Hoyer L."/>
        </authorList>
    </citation>
    <scope>NUCLEOTIDE SEQUENCE</scope>
    <source>
        <strain evidence="1">16-2883</strain>
    </source>
</reference>
<organism evidence="1 2">
    <name type="scientific">Emydomyces testavorans</name>
    <dbReference type="NCBI Taxonomy" id="2070801"/>
    <lineage>
        <taxon>Eukaryota</taxon>
        <taxon>Fungi</taxon>
        <taxon>Dikarya</taxon>
        <taxon>Ascomycota</taxon>
        <taxon>Pezizomycotina</taxon>
        <taxon>Eurotiomycetes</taxon>
        <taxon>Eurotiomycetidae</taxon>
        <taxon>Onygenales</taxon>
        <taxon>Nannizziopsiaceae</taxon>
        <taxon>Emydomyces</taxon>
    </lineage>
</organism>
<dbReference type="Proteomes" id="UP001219355">
    <property type="component" value="Chromosome 2"/>
</dbReference>